<name>A0A8J7PV97_9PROT</name>
<dbReference type="InterPro" id="IPR019401">
    <property type="entry name" value="Znf_CHCC"/>
</dbReference>
<reference evidence="2" key="1">
    <citation type="submission" date="2021-02" db="EMBL/GenBank/DDBJ databases">
        <title>Thiocyanate and organic carbon inputs drive convergent selection for specific autotrophic Afipia and Thiobacillus strains within complex microbiomes.</title>
        <authorList>
            <person name="Huddy R.J."/>
            <person name="Sachdeva R."/>
            <person name="Kadzinga F."/>
            <person name="Kantor R.S."/>
            <person name="Harrison S.T.L."/>
            <person name="Banfield J.F."/>
        </authorList>
    </citation>
    <scope>NUCLEOTIDE SEQUENCE</scope>
    <source>
        <strain evidence="2">SCN18_10_11_15_R4_P_38_20</strain>
    </source>
</reference>
<keyword evidence="2" id="KW-0862">Zinc</keyword>
<organism evidence="2 3">
    <name type="scientific">Candidatus Paracaedimonas acanthamoebae</name>
    <dbReference type="NCBI Taxonomy" id="244581"/>
    <lineage>
        <taxon>Bacteria</taxon>
        <taxon>Pseudomonadati</taxon>
        <taxon>Pseudomonadota</taxon>
        <taxon>Alphaproteobacteria</taxon>
        <taxon>Holosporales</taxon>
        <taxon>Caedimonadaceae</taxon>
        <taxon>Candidatus Paracaedimonas</taxon>
    </lineage>
</organism>
<feature type="domain" description="Zinc finger CHCC-type" evidence="1">
    <location>
        <begin position="30"/>
        <end position="62"/>
    </location>
</feature>
<keyword evidence="2" id="KW-0479">Metal-binding</keyword>
<evidence type="ECO:0000313" key="3">
    <source>
        <dbReference type="Proteomes" id="UP000664414"/>
    </source>
</evidence>
<evidence type="ECO:0000259" key="1">
    <source>
        <dbReference type="Pfam" id="PF10276"/>
    </source>
</evidence>
<sequence length="66" mass="7489">MRDEAEEKAIKVATENLFKEITVLSSEAYVYCIGDARSKHPRIFLDLTKTGIAICPYCSSKYTIKK</sequence>
<dbReference type="AlphaFoldDB" id="A0A8J7PV97"/>
<dbReference type="Gene3D" id="2.60.260.40">
    <property type="entry name" value="q5lls5 like domains"/>
    <property type="match status" value="1"/>
</dbReference>
<evidence type="ECO:0000313" key="2">
    <source>
        <dbReference type="EMBL" id="MBN9412429.1"/>
    </source>
</evidence>
<accession>A0A8J7PV97</accession>
<proteinExistence type="predicted"/>
<keyword evidence="2" id="KW-0863">Zinc-finger</keyword>
<comment type="caution">
    <text evidence="2">The sequence shown here is derived from an EMBL/GenBank/DDBJ whole genome shotgun (WGS) entry which is preliminary data.</text>
</comment>
<dbReference type="GO" id="GO:0008270">
    <property type="term" value="F:zinc ion binding"/>
    <property type="evidence" value="ECO:0007669"/>
    <property type="project" value="UniProtKB-KW"/>
</dbReference>
<protein>
    <submittedName>
        <fullName evidence="2">Zinc-finger domain-containing protein</fullName>
    </submittedName>
</protein>
<gene>
    <name evidence="2" type="ORF">J0H12_00685</name>
</gene>
<dbReference type="EMBL" id="JAFKGL010000010">
    <property type="protein sequence ID" value="MBN9412429.1"/>
    <property type="molecule type" value="Genomic_DNA"/>
</dbReference>
<dbReference type="Proteomes" id="UP000664414">
    <property type="component" value="Unassembled WGS sequence"/>
</dbReference>
<dbReference type="Pfam" id="PF10276">
    <property type="entry name" value="zf-CHCC"/>
    <property type="match status" value="1"/>
</dbReference>